<proteinExistence type="predicted"/>
<dbReference type="InterPro" id="IPR051084">
    <property type="entry name" value="H+-coupled_symporters"/>
</dbReference>
<feature type="transmembrane region" description="Helical" evidence="8">
    <location>
        <begin position="155"/>
        <end position="174"/>
    </location>
</feature>
<dbReference type="Pfam" id="PF07690">
    <property type="entry name" value="MFS_1"/>
    <property type="match status" value="1"/>
</dbReference>
<dbReference type="PANTHER" id="PTHR43528">
    <property type="entry name" value="ALPHA-KETOGLUTARATE PERMEASE"/>
    <property type="match status" value="1"/>
</dbReference>
<keyword evidence="7 8" id="KW-0472">Membrane</keyword>
<feature type="transmembrane region" description="Helical" evidence="8">
    <location>
        <begin position="334"/>
        <end position="355"/>
    </location>
</feature>
<dbReference type="InterPro" id="IPR011701">
    <property type="entry name" value="MFS"/>
</dbReference>
<dbReference type="Proteomes" id="UP001060895">
    <property type="component" value="Unassembled WGS sequence"/>
</dbReference>
<evidence type="ECO:0000313" key="10">
    <source>
        <dbReference type="EMBL" id="GBQ26957.1"/>
    </source>
</evidence>
<dbReference type="SUPFAM" id="SSF103473">
    <property type="entry name" value="MFS general substrate transporter"/>
    <property type="match status" value="1"/>
</dbReference>
<name>A0ABQ0P8P7_9PROT</name>
<dbReference type="EMBL" id="BAQP01000197">
    <property type="protein sequence ID" value="GBQ26957.1"/>
    <property type="molecule type" value="Genomic_DNA"/>
</dbReference>
<organism evidence="10 11">
    <name type="scientific">Gluconacetobacter sacchari DSM 12717</name>
    <dbReference type="NCBI Taxonomy" id="1307940"/>
    <lineage>
        <taxon>Bacteria</taxon>
        <taxon>Pseudomonadati</taxon>
        <taxon>Pseudomonadota</taxon>
        <taxon>Alphaproteobacteria</taxon>
        <taxon>Acetobacterales</taxon>
        <taxon>Acetobacteraceae</taxon>
        <taxon>Gluconacetobacter</taxon>
    </lineage>
</organism>
<evidence type="ECO:0000256" key="8">
    <source>
        <dbReference type="SAM" id="Phobius"/>
    </source>
</evidence>
<gene>
    <name evidence="10" type="ORF">AA12717_2514</name>
</gene>
<dbReference type="InterPro" id="IPR036259">
    <property type="entry name" value="MFS_trans_sf"/>
</dbReference>
<evidence type="ECO:0000313" key="11">
    <source>
        <dbReference type="Proteomes" id="UP001060895"/>
    </source>
</evidence>
<evidence type="ECO:0000259" key="9">
    <source>
        <dbReference type="PROSITE" id="PS50850"/>
    </source>
</evidence>
<feature type="transmembrane region" description="Helical" evidence="8">
    <location>
        <begin position="238"/>
        <end position="258"/>
    </location>
</feature>
<dbReference type="PANTHER" id="PTHR43528:SF3">
    <property type="entry name" value="CITRATE-PROTON SYMPORTER"/>
    <property type="match status" value="1"/>
</dbReference>
<comment type="subcellular location">
    <subcellularLocation>
        <location evidence="1">Cell membrane</location>
        <topology evidence="1">Multi-pass membrane protein</topology>
    </subcellularLocation>
</comment>
<protein>
    <submittedName>
        <fullName evidence="10">Major facilitator family transporter</fullName>
    </submittedName>
</protein>
<reference evidence="10" key="1">
    <citation type="submission" date="2013-04" db="EMBL/GenBank/DDBJ databases">
        <title>The genome sequencing project of 58 acetic acid bacteria.</title>
        <authorList>
            <person name="Okamoto-Kainuma A."/>
            <person name="Ishikawa M."/>
            <person name="Umino S."/>
            <person name="Koizumi Y."/>
            <person name="Shiwa Y."/>
            <person name="Yoshikawa H."/>
            <person name="Matsutani M."/>
            <person name="Matsushita K."/>
        </authorList>
    </citation>
    <scope>NUCLEOTIDE SEQUENCE</scope>
    <source>
        <strain evidence="10">DSM 12717</strain>
    </source>
</reference>
<evidence type="ECO:0000256" key="2">
    <source>
        <dbReference type="ARBA" id="ARBA00022448"/>
    </source>
</evidence>
<accession>A0ABQ0P8P7</accession>
<evidence type="ECO:0000256" key="5">
    <source>
        <dbReference type="ARBA" id="ARBA00022847"/>
    </source>
</evidence>
<dbReference type="Gene3D" id="1.20.1250.20">
    <property type="entry name" value="MFS general substrate transporter like domains"/>
    <property type="match status" value="1"/>
</dbReference>
<feature type="transmembrane region" description="Helical" evidence="8">
    <location>
        <begin position="57"/>
        <end position="78"/>
    </location>
</feature>
<keyword evidence="6 8" id="KW-1133">Transmembrane helix</keyword>
<feature type="transmembrane region" description="Helical" evidence="8">
    <location>
        <begin position="123"/>
        <end position="143"/>
    </location>
</feature>
<feature type="transmembrane region" description="Helical" evidence="8">
    <location>
        <begin position="200"/>
        <end position="226"/>
    </location>
</feature>
<feature type="transmembrane region" description="Helical" evidence="8">
    <location>
        <begin position="25"/>
        <end position="45"/>
    </location>
</feature>
<keyword evidence="11" id="KW-1185">Reference proteome</keyword>
<evidence type="ECO:0000256" key="3">
    <source>
        <dbReference type="ARBA" id="ARBA00022475"/>
    </source>
</evidence>
<keyword evidence="5" id="KW-0769">Symport</keyword>
<feature type="domain" description="Major facilitator superfamily (MFS) profile" evidence="9">
    <location>
        <begin position="1"/>
        <end position="377"/>
    </location>
</feature>
<evidence type="ECO:0000256" key="1">
    <source>
        <dbReference type="ARBA" id="ARBA00004651"/>
    </source>
</evidence>
<feature type="transmembrane region" description="Helical" evidence="8">
    <location>
        <begin position="297"/>
        <end position="314"/>
    </location>
</feature>
<dbReference type="InterPro" id="IPR020846">
    <property type="entry name" value="MFS_dom"/>
</dbReference>
<dbReference type="PROSITE" id="PS50850">
    <property type="entry name" value="MFS"/>
    <property type="match status" value="1"/>
</dbReference>
<sequence length="377" mass="39463">MYAHFAREIGSTFFPPGVRFSQTTAALAAFGLTCCARPVGAWILGGYADRKGRLRSLRVSIVIMTTATFVLATVPGYARIGLLAPAVIMLARFCQGLSMGGEFGSATAFLIESRPAHATRAASWQAIGQILASLGALAVTFGLRQVLPAGASDETGFRIAFGIGTLLGILALLARMGAEPTPPRGPAARGMPAPPADARFCLRVVTVGSMVALGAGITYFGLAMLAYAQSELHVPADIPLYASVISVVGQLAFTPLRWRLANRFDRTGRIVPSLAGCGLVAVLSLCAACAVGRHPGLVLVLPLGLNLLGLSYFAPLDGQMGLVFPAAQRGRGLAIGYACGVVLFGTLLPFLIGWLSGGVPVVRSWVRNCSRGWLFWC</sequence>
<feature type="transmembrane region" description="Helical" evidence="8">
    <location>
        <begin position="270"/>
        <end position="291"/>
    </location>
</feature>
<evidence type="ECO:0000256" key="4">
    <source>
        <dbReference type="ARBA" id="ARBA00022692"/>
    </source>
</evidence>
<comment type="caution">
    <text evidence="10">The sequence shown here is derived from an EMBL/GenBank/DDBJ whole genome shotgun (WGS) entry which is preliminary data.</text>
</comment>
<evidence type="ECO:0000256" key="7">
    <source>
        <dbReference type="ARBA" id="ARBA00023136"/>
    </source>
</evidence>
<keyword evidence="2" id="KW-0813">Transport</keyword>
<keyword evidence="3" id="KW-1003">Cell membrane</keyword>
<evidence type="ECO:0000256" key="6">
    <source>
        <dbReference type="ARBA" id="ARBA00022989"/>
    </source>
</evidence>
<keyword evidence="4 8" id="KW-0812">Transmembrane</keyword>